<dbReference type="InterPro" id="IPR018713">
    <property type="entry name" value="MPAB/Lcp_cat_dom"/>
</dbReference>
<dbReference type="RefSeq" id="WP_197731551.1">
    <property type="nucleotide sequence ID" value="NZ_LR215973.1"/>
</dbReference>
<gene>
    <name evidence="2" type="ORF">NCTC10797_03242</name>
</gene>
<feature type="domain" description="ER-bound oxygenase mpaB/mpaB'/Rubber oxygenase catalytic" evidence="1">
    <location>
        <begin position="27"/>
        <end position="253"/>
    </location>
</feature>
<dbReference type="GO" id="GO:0016491">
    <property type="term" value="F:oxidoreductase activity"/>
    <property type="evidence" value="ECO:0007669"/>
    <property type="project" value="InterPro"/>
</dbReference>
<reference evidence="2 3" key="1">
    <citation type="submission" date="2019-02" db="EMBL/GenBank/DDBJ databases">
        <authorList>
            <consortium name="Pathogen Informatics"/>
        </authorList>
    </citation>
    <scope>NUCLEOTIDE SEQUENCE [LARGE SCALE GENOMIC DNA]</scope>
    <source>
        <strain evidence="2 3">3012STDY6756504</strain>
    </source>
</reference>
<protein>
    <submittedName>
        <fullName evidence="2">Uncharacterized protein conserved in bacteria</fullName>
    </submittedName>
</protein>
<evidence type="ECO:0000313" key="2">
    <source>
        <dbReference type="EMBL" id="VFA99459.1"/>
    </source>
</evidence>
<proteinExistence type="predicted"/>
<dbReference type="Pfam" id="PF09995">
    <property type="entry name" value="MPAB_Lcp_cat"/>
    <property type="match status" value="1"/>
</dbReference>
<dbReference type="EMBL" id="LR215973">
    <property type="protein sequence ID" value="VFA99459.1"/>
    <property type="molecule type" value="Genomic_DNA"/>
</dbReference>
<evidence type="ECO:0000313" key="3">
    <source>
        <dbReference type="Proteomes" id="UP000290439"/>
    </source>
</evidence>
<dbReference type="AlphaFoldDB" id="A0A4U8W3I7"/>
<dbReference type="Proteomes" id="UP000290439">
    <property type="component" value="Chromosome"/>
</dbReference>
<accession>A0A4U8W3I7</accession>
<name>A0A4U8W3I7_9NOCA</name>
<dbReference type="PANTHER" id="PTHR36151">
    <property type="entry name" value="BLR2777 PROTEIN"/>
    <property type="match status" value="1"/>
</dbReference>
<dbReference type="PANTHER" id="PTHR36151:SF3">
    <property type="entry name" value="ER-BOUND OXYGENASE MPAB_MPAB'_RUBBER OXYGENASE CATALYTIC DOMAIN-CONTAINING PROTEIN"/>
    <property type="match status" value="1"/>
</dbReference>
<evidence type="ECO:0000259" key="1">
    <source>
        <dbReference type="Pfam" id="PF09995"/>
    </source>
</evidence>
<sequence length="286" mass="32298">MTAVAPATTGGAVPAPPADFVVEDYIDGISAFLGGTANVIMQLGLRPVAYGVLESDVDSGKVMVHPLKRLRTTLTYLAVAMMGSEAERAAYREAVNGSHRSIRSKPSSPVKYNAFDPNLQLWVAACLYWGFADMLDKLRGGIDEDAADAFYQHSVRLGATLQMRPEMWPADRAAFAEYWKTNLAATAIDPVVRDYFNDLIDLKMMPRVVRVLFARFQRFVVTGVLPWHLRREMGMRWSARDQRRFDQLMRLIGAIVTRLPAPARMFPLNFYLWDLRRRMRKGLPLV</sequence>
<organism evidence="2 3">
    <name type="scientific">Nocardia cyriacigeorgica</name>
    <dbReference type="NCBI Taxonomy" id="135487"/>
    <lineage>
        <taxon>Bacteria</taxon>
        <taxon>Bacillati</taxon>
        <taxon>Actinomycetota</taxon>
        <taxon>Actinomycetes</taxon>
        <taxon>Mycobacteriales</taxon>
        <taxon>Nocardiaceae</taxon>
        <taxon>Nocardia</taxon>
    </lineage>
</organism>